<evidence type="ECO:0000256" key="1">
    <source>
        <dbReference type="ARBA" id="ARBA00009183"/>
    </source>
</evidence>
<dbReference type="RefSeq" id="XP_001387301.2">
    <property type="nucleotide sequence ID" value="XM_001387264.1"/>
</dbReference>
<evidence type="ECO:0000256" key="2">
    <source>
        <dbReference type="ARBA" id="ARBA00022630"/>
    </source>
</evidence>
<evidence type="ECO:0000313" key="7">
    <source>
        <dbReference type="Proteomes" id="UP000002258"/>
    </source>
</evidence>
<dbReference type="PRINTS" id="PR00370">
    <property type="entry name" value="FMOXYGENASE"/>
</dbReference>
<dbReference type="EMBL" id="AAVQ01000001">
    <property type="protein sequence ID" value="EAZ63278.2"/>
    <property type="molecule type" value="Genomic_DNA"/>
</dbReference>
<dbReference type="GO" id="GO:0050661">
    <property type="term" value="F:NADP binding"/>
    <property type="evidence" value="ECO:0007669"/>
    <property type="project" value="InterPro"/>
</dbReference>
<evidence type="ECO:0000256" key="4">
    <source>
        <dbReference type="ARBA" id="ARBA00022857"/>
    </source>
</evidence>
<evidence type="ECO:0000256" key="5">
    <source>
        <dbReference type="ARBA" id="ARBA00023002"/>
    </source>
</evidence>
<dbReference type="KEGG" id="pic:PICST_66263"/>
<proteinExistence type="inferred from homology"/>
<reference evidence="6 7" key="1">
    <citation type="journal article" date="2007" name="Nat. Biotechnol.">
        <title>Genome sequence of the lignocellulose-bioconverting and xylose-fermenting yeast Pichia stipitis.</title>
        <authorList>
            <person name="Jeffries T.W."/>
            <person name="Grigoriev I.V."/>
            <person name="Grimwood J."/>
            <person name="Laplaza J.M."/>
            <person name="Aerts A."/>
            <person name="Salamov A."/>
            <person name="Schmutz J."/>
            <person name="Lindquist E."/>
            <person name="Dehal P."/>
            <person name="Shapiro H."/>
            <person name="Jin Y.S."/>
            <person name="Passoth V."/>
            <person name="Richardson P.M."/>
        </authorList>
    </citation>
    <scope>NUCLEOTIDE SEQUENCE [LARGE SCALE GENOMIC DNA]</scope>
    <source>
        <strain evidence="7">ATCC 58785 / CBS 6054 / NBRC 10063 / NRRL Y-11545</strain>
    </source>
</reference>
<sequence length="509" mass="57302">MTQDDAVHAAIKNIHSIAVIGAGPSGAGCVKALLKENKFAKVQAFEKRPGFGGLWNHTDETDALTTPVPSEKSTLDIEPIFNEQTESYKWASPVYDYLDTNVPKDIMTYAGIKFPEECPVFPHRSDVLKYMVEYSKELIPYIRFNTKVVDLTLLPDQKWQVTSRLVVKETKGGKVSSSAPGFQDTVEIYDAVVIATGNYDVPYIPDRQGMAEWAEAYPGTITHVKSYRNPQQFEAAKGKIVVVGNSASGGDLAYQLATELKRDIYKSKRSENLLPAGQSELIKDVPDIVKFNVKDRSLELKDGSILHDVDHVIFATGYLKSFPFLNHLNETDKPLLTDGHKVHGNYQHIILYNYPNLAIIGLARYVLPTRTSETQGCWLAKIWSGRVALPSVEEMQEWEAKRVEWKGNGKQFHDLLFPEDVHYCNTLNGQVLKSVENEDTENKGLIPHTWDKEQTALRGSIKGIKEAYIQYRAKTGKLAHSYQELIDAHFIDSFIISDEDLRAKGFDFK</sequence>
<dbReference type="Proteomes" id="UP000002258">
    <property type="component" value="Chromosome 1"/>
</dbReference>
<dbReference type="OrthoDB" id="66881at2759"/>
<dbReference type="GO" id="GO:0071949">
    <property type="term" value="F:FAD binding"/>
    <property type="evidence" value="ECO:0007669"/>
    <property type="project" value="EnsemblFungi"/>
</dbReference>
<comment type="similarity">
    <text evidence="1">Belongs to the FMO family.</text>
</comment>
<dbReference type="eggNOG" id="KOG1399">
    <property type="taxonomic scope" value="Eukaryota"/>
</dbReference>
<dbReference type="Pfam" id="PF00743">
    <property type="entry name" value="FMO-like"/>
    <property type="match status" value="2"/>
</dbReference>
<dbReference type="Gene3D" id="3.50.50.60">
    <property type="entry name" value="FAD/NAD(P)-binding domain"/>
    <property type="match status" value="2"/>
</dbReference>
<keyword evidence="6" id="KW-0503">Monooxygenase</keyword>
<evidence type="ECO:0000313" key="6">
    <source>
        <dbReference type="EMBL" id="EAZ63278.2"/>
    </source>
</evidence>
<dbReference type="InterPro" id="IPR050346">
    <property type="entry name" value="FMO-like"/>
</dbReference>
<organism evidence="6 7">
    <name type="scientific">Scheffersomyces stipitis (strain ATCC 58785 / CBS 6054 / NBRC 10063 / NRRL Y-11545)</name>
    <name type="common">Yeast</name>
    <name type="synonym">Pichia stipitis</name>
    <dbReference type="NCBI Taxonomy" id="322104"/>
    <lineage>
        <taxon>Eukaryota</taxon>
        <taxon>Fungi</taxon>
        <taxon>Dikarya</taxon>
        <taxon>Ascomycota</taxon>
        <taxon>Saccharomycotina</taxon>
        <taxon>Pichiomycetes</taxon>
        <taxon>Debaryomycetaceae</taxon>
        <taxon>Scheffersomyces</taxon>
    </lineage>
</organism>
<dbReference type="InterPro" id="IPR000960">
    <property type="entry name" value="Flavin_mOase"/>
</dbReference>
<keyword evidence="2" id="KW-0285">Flavoprotein</keyword>
<dbReference type="AlphaFoldDB" id="A3GF36"/>
<dbReference type="InterPro" id="IPR036188">
    <property type="entry name" value="FAD/NAD-bd_sf"/>
</dbReference>
<dbReference type="Pfam" id="PF13450">
    <property type="entry name" value="NAD_binding_8"/>
    <property type="match status" value="1"/>
</dbReference>
<keyword evidence="4" id="KW-0521">NADP</keyword>
<keyword evidence="3" id="KW-0274">FAD</keyword>
<dbReference type="PANTHER" id="PTHR23023">
    <property type="entry name" value="DIMETHYLANILINE MONOOXYGENASE"/>
    <property type="match status" value="1"/>
</dbReference>
<keyword evidence="5 6" id="KW-0560">Oxidoreductase</keyword>
<dbReference type="InParanoid" id="A3GF36"/>
<dbReference type="InterPro" id="IPR020946">
    <property type="entry name" value="Flavin_mOase-like"/>
</dbReference>
<comment type="caution">
    <text evidence="6">The sequence shown here is derived from an EMBL/GenBank/DDBJ whole genome shotgun (WGS) entry which is preliminary data.</text>
</comment>
<gene>
    <name evidence="6" type="primary">FMO1</name>
    <name evidence="6" type="ORF">PICST_66263</name>
</gene>
<keyword evidence="7" id="KW-1185">Reference proteome</keyword>
<dbReference type="GeneID" id="4850885"/>
<dbReference type="HOGENOM" id="CLU_006909_5_0_1"/>
<dbReference type="EC" id="1.14.13.8" evidence="6"/>
<dbReference type="FunCoup" id="A3GF36">
    <property type="interactions" value="650"/>
</dbReference>
<dbReference type="SUPFAM" id="SSF51905">
    <property type="entry name" value="FAD/NAD(P)-binding domain"/>
    <property type="match status" value="2"/>
</dbReference>
<accession>A3GF36</accession>
<evidence type="ECO:0000256" key="3">
    <source>
        <dbReference type="ARBA" id="ARBA00022827"/>
    </source>
</evidence>
<dbReference type="OMA" id="WFDLQYD"/>
<dbReference type="GO" id="GO:0004499">
    <property type="term" value="F:N,N-dimethylaniline monooxygenase activity"/>
    <property type="evidence" value="ECO:0007669"/>
    <property type="project" value="EnsemblFungi"/>
</dbReference>
<name>A3GF36_PICST</name>
<protein>
    <submittedName>
        <fullName evidence="6">Flavin-containing monooxygenase</fullName>
        <ecNumber evidence="6">1.14.13.8</ecNumber>
    </submittedName>
</protein>